<dbReference type="NCBIfam" id="TIGR01643">
    <property type="entry name" value="YD_repeat_2x"/>
    <property type="match status" value="10"/>
</dbReference>
<name>A0A6G9H0G3_9ACTN</name>
<dbReference type="InterPro" id="IPR045351">
    <property type="entry name" value="DUF6531"/>
</dbReference>
<dbReference type="KEGG" id="slia:HA039_15910"/>
<feature type="domain" description="DUF6531" evidence="3">
    <location>
        <begin position="418"/>
        <end position="489"/>
    </location>
</feature>
<evidence type="ECO:0000259" key="5">
    <source>
        <dbReference type="Pfam" id="PF25023"/>
    </source>
</evidence>
<feature type="domain" description="Teneurin-like YD-shell" evidence="5">
    <location>
        <begin position="944"/>
        <end position="1083"/>
    </location>
</feature>
<feature type="compositionally biased region" description="Basic and acidic residues" evidence="2">
    <location>
        <begin position="395"/>
        <end position="412"/>
    </location>
</feature>
<dbReference type="Pfam" id="PF21725">
    <property type="entry name" value="T7SS_signal"/>
    <property type="match status" value="1"/>
</dbReference>
<evidence type="ECO:0000313" key="7">
    <source>
        <dbReference type="Proteomes" id="UP000501179"/>
    </source>
</evidence>
<dbReference type="NCBIfam" id="TIGR03696">
    <property type="entry name" value="Rhs_assc_core"/>
    <property type="match status" value="1"/>
</dbReference>
<evidence type="ECO:0000256" key="2">
    <source>
        <dbReference type="SAM" id="MobiDB-lite"/>
    </source>
</evidence>
<keyword evidence="7" id="KW-1185">Reference proteome</keyword>
<feature type="domain" description="Teneurin-like YD-shell" evidence="5">
    <location>
        <begin position="1358"/>
        <end position="1436"/>
    </location>
</feature>
<evidence type="ECO:0000259" key="3">
    <source>
        <dbReference type="Pfam" id="PF20148"/>
    </source>
</evidence>
<dbReference type="Pfam" id="PF05593">
    <property type="entry name" value="RHS_repeat"/>
    <property type="match status" value="7"/>
</dbReference>
<dbReference type="EMBL" id="CP050177">
    <property type="protein sequence ID" value="QIQ03617.1"/>
    <property type="molecule type" value="Genomic_DNA"/>
</dbReference>
<dbReference type="InterPro" id="IPR006530">
    <property type="entry name" value="YD"/>
</dbReference>
<feature type="region of interest" description="Disordered" evidence="2">
    <location>
        <begin position="395"/>
        <end position="422"/>
    </location>
</feature>
<protein>
    <submittedName>
        <fullName evidence="6">Type IV secretion protein Rhs</fullName>
    </submittedName>
</protein>
<gene>
    <name evidence="6" type="ORF">HA039_15910</name>
</gene>
<evidence type="ECO:0000256" key="1">
    <source>
        <dbReference type="ARBA" id="ARBA00022737"/>
    </source>
</evidence>
<dbReference type="InterPro" id="IPR049082">
    <property type="entry name" value="T7SS_signal"/>
</dbReference>
<accession>A0A6G9H0G3</accession>
<feature type="domain" description="Putative T7SS secretion signal" evidence="4">
    <location>
        <begin position="15"/>
        <end position="265"/>
    </location>
</feature>
<feature type="region of interest" description="Disordered" evidence="2">
    <location>
        <begin position="201"/>
        <end position="225"/>
    </location>
</feature>
<dbReference type="InterPro" id="IPR031325">
    <property type="entry name" value="RHS_repeat"/>
</dbReference>
<dbReference type="InterPro" id="IPR050708">
    <property type="entry name" value="T6SS_VgrG/RHS"/>
</dbReference>
<dbReference type="SUPFAM" id="SSF63829">
    <property type="entry name" value="Calcium-dependent phosphotriesterase"/>
    <property type="match status" value="1"/>
</dbReference>
<evidence type="ECO:0000259" key="4">
    <source>
        <dbReference type="Pfam" id="PF21725"/>
    </source>
</evidence>
<sequence>MGIGDFISDITPDVVEDAVEDGVEWAGNRVEDAGNWTADRLDDAGWESGADWVREKSRSVANRMGAEVDELDLGQTEDKTKLIYGSPSELRATASHLKDFQNAFDNVGKGLGGLDSASLKGQAADAFRATVAIEPPKWFRGADAFEKAGAALEAFAGTVEWAQGQAQSAIDKWKAGTKASQEARDAYNGKVDAYNKAADAYNAKPADQRDPAALPPKPGEFSDPGTARMKEAQELLAEARRQRNTAAETARAAVRAARDTAPPKPSYAQQATDGLNELNVMQTHFGGGIVKGTAGLLTFARSINPTDPYNITHPAEYALSLNNTVAGLVQVANDPWGAGKQMVTDFMKDPAEGLGRLVPDLVMTAATGGAGAGVKGARVAKEAADLAADANRARKLLDDAPEGTHNRPDGERTTTGTDPVDLASGRMYLPQTDVVLPGILPLVFTRRVESGYRAGRFFGPSWSSTADERLEIDATGVVHVTDDGLLITYPHPVPGLPTNPESGTHRTTLARDESGDYTLTDPDTRLIRHFTAPPGTEPGGDGDAWLAQVTDRNHHTITVDRTDDGTPQALVHSAGHHLALTVTDGRITTLTLAGADGEPPRPLMAYGYTDGNLTTVTKPSGATLTFTYDHHRRVTAWIDSNNRRYDYAYDDQDRCVAEGGEAGHVQLTLTYTDPDPDTGHRVTTLTTAAGHTTHHLVGPGNHILATTDPLGHTTRHTYDTRGNPLTHTDPLGRTTHLTYDNNNRLTTITRPDGSEVRAVRDTLGRLTEFTGPDGTHRQQEFDDRGNRVAVTDPAGHTTRFAYDAHGRLVAVTDALGAVTTVRSDPAGLPLEVTDPLGGTTRYDRDTFGRPVRVTDPLGAVTLLEWTADGQLARRTGPDGGTESWTYDGEGNRTSHTDPLGQVTSFTYTHFDLPAARTGPDGAHYAFAHDAELRLTQVTNPQGLTWSYAYDAAGRLISETDFDGRVRTYSRDPAGQITVRTNALGEAITLERDPLGRVTAKDVAGEVTTYAYDSGGRMIRASGPDSELIYQYDRRGQIKTELADGRTTTYAYDALGRRARRTTPSGRVTTYGYDAAGRPTHLTAAGHRVSFVHDRAGRETERIFGDTLTLASGHDAAGRLSTQRLAAGGRVLNDRVYTYRADGHVTSLDDTLRGFQRFDLDAAGRVTEVTAADWTESYAYDVAGNQTSATWPEGRSDGGASGARVHAGTRMLRAGANSYTYDGAGRLVARTKTRLSRKADTWRYSYNADDQLTAVTTPDGTRWRYRYDPLGRRVSKERMAADGTGGGGTGADGTGIDGTGVAERITFTWDGTVLAEQTTSHPERLPHPVTLTWDHRGLTPLAQTERLTDETTQREIDSRFFAIATDLIGTPTELVGESGDIAWRTRTTLWGNTTWNADATTYTPLRFPGQYYDPETGLHYNHHRYYDPRTARYTTPDPLGLAPAPNPAVYVHNPLTWADPLGLTPYPPKGEHSNPFGHRTDAERAAFEAAGVPYGETPIAEWTVTGDKSLKHVPGYTYSSEATHWGNFRQFETDQGSRVIVEHTHDPAGQHFHAGKPKIDDSRELVNFGWDNGRVQRGDGSFGYPEDMERYGKINKPGGDHHFFYVEK</sequence>
<reference evidence="6 7" key="1">
    <citation type="submission" date="2020-03" db="EMBL/GenBank/DDBJ databases">
        <title>A novel species.</title>
        <authorList>
            <person name="Gao J."/>
        </authorList>
    </citation>
    <scope>NUCLEOTIDE SEQUENCE [LARGE SCALE GENOMIC DNA]</scope>
    <source>
        <strain evidence="6 7">QMT-12</strain>
    </source>
</reference>
<dbReference type="Gene3D" id="2.180.10.10">
    <property type="entry name" value="RHS repeat-associated core"/>
    <property type="match status" value="2"/>
</dbReference>
<feature type="compositionally biased region" description="Low complexity" evidence="2">
    <location>
        <begin position="244"/>
        <end position="255"/>
    </location>
</feature>
<dbReference type="PANTHER" id="PTHR32305:SF15">
    <property type="entry name" value="PROTEIN RHSA-RELATED"/>
    <property type="match status" value="1"/>
</dbReference>
<dbReference type="InterPro" id="IPR011044">
    <property type="entry name" value="Quino_amine_DH_bsu"/>
</dbReference>
<keyword evidence="1" id="KW-0677">Repeat</keyword>
<dbReference type="Proteomes" id="UP000501179">
    <property type="component" value="Chromosome"/>
</dbReference>
<feature type="region of interest" description="Disordered" evidence="2">
    <location>
        <begin position="239"/>
        <end position="269"/>
    </location>
</feature>
<proteinExistence type="predicted"/>
<dbReference type="Pfam" id="PF25023">
    <property type="entry name" value="TEN_YD-shell"/>
    <property type="match status" value="2"/>
</dbReference>
<feature type="region of interest" description="Disordered" evidence="2">
    <location>
        <begin position="871"/>
        <end position="898"/>
    </location>
</feature>
<dbReference type="InterPro" id="IPR022385">
    <property type="entry name" value="Rhs_assc_core"/>
</dbReference>
<dbReference type="SUPFAM" id="SSF50969">
    <property type="entry name" value="YVTN repeat-like/Quinoprotein amine dehydrogenase"/>
    <property type="match status" value="1"/>
</dbReference>
<evidence type="ECO:0000313" key="6">
    <source>
        <dbReference type="EMBL" id="QIQ03617.1"/>
    </source>
</evidence>
<dbReference type="InterPro" id="IPR056823">
    <property type="entry name" value="TEN-like_YD-shell"/>
</dbReference>
<dbReference type="PANTHER" id="PTHR32305">
    <property type="match status" value="1"/>
</dbReference>
<organism evidence="6 7">
    <name type="scientific">Streptomyces liangshanensis</name>
    <dbReference type="NCBI Taxonomy" id="2717324"/>
    <lineage>
        <taxon>Bacteria</taxon>
        <taxon>Bacillati</taxon>
        <taxon>Actinomycetota</taxon>
        <taxon>Actinomycetes</taxon>
        <taxon>Kitasatosporales</taxon>
        <taxon>Streptomycetaceae</taxon>
        <taxon>Streptomyces</taxon>
    </lineage>
</organism>
<dbReference type="Pfam" id="PF20148">
    <property type="entry name" value="DUF6531"/>
    <property type="match status" value="1"/>
</dbReference>
<dbReference type="RefSeq" id="WP_167029818.1">
    <property type="nucleotide sequence ID" value="NZ_CP050177.1"/>
</dbReference>